<gene>
    <name evidence="2" type="ORF">N7494_007613</name>
</gene>
<feature type="signal peptide" evidence="1">
    <location>
        <begin position="1"/>
        <end position="16"/>
    </location>
</feature>
<evidence type="ECO:0008006" key="4">
    <source>
        <dbReference type="Google" id="ProtNLM"/>
    </source>
</evidence>
<keyword evidence="1" id="KW-0732">Signal</keyword>
<evidence type="ECO:0000313" key="2">
    <source>
        <dbReference type="EMBL" id="KAJ5538134.1"/>
    </source>
</evidence>
<evidence type="ECO:0000313" key="3">
    <source>
        <dbReference type="Proteomes" id="UP001220324"/>
    </source>
</evidence>
<feature type="chain" id="PRO_5042013370" description="Secreted protein" evidence="1">
    <location>
        <begin position="17"/>
        <end position="71"/>
    </location>
</feature>
<evidence type="ECO:0000256" key="1">
    <source>
        <dbReference type="SAM" id="SignalP"/>
    </source>
</evidence>
<accession>A0AAD6CVE9</accession>
<name>A0AAD6CVE9_9EURO</name>
<organism evidence="2 3">
    <name type="scientific">Penicillium frequentans</name>
    <dbReference type="NCBI Taxonomy" id="3151616"/>
    <lineage>
        <taxon>Eukaryota</taxon>
        <taxon>Fungi</taxon>
        <taxon>Dikarya</taxon>
        <taxon>Ascomycota</taxon>
        <taxon>Pezizomycotina</taxon>
        <taxon>Eurotiomycetes</taxon>
        <taxon>Eurotiomycetidae</taxon>
        <taxon>Eurotiales</taxon>
        <taxon>Aspergillaceae</taxon>
        <taxon>Penicillium</taxon>
    </lineage>
</organism>
<proteinExistence type="predicted"/>
<dbReference type="Proteomes" id="UP001220324">
    <property type="component" value="Unassembled WGS sequence"/>
</dbReference>
<keyword evidence="3" id="KW-1185">Reference proteome</keyword>
<comment type="caution">
    <text evidence="2">The sequence shown here is derived from an EMBL/GenBank/DDBJ whole genome shotgun (WGS) entry which is preliminary data.</text>
</comment>
<dbReference type="AlphaFoldDB" id="A0AAD6CVE9"/>
<protein>
    <recommendedName>
        <fullName evidence="4">Secreted protein</fullName>
    </recommendedName>
</protein>
<sequence length="71" mass="8194">MRFVLPTLLLCALVTAHPSDDPGQWNGGKDKGKAIQELYLCAKYPDKLYYNYGCDSHHHEHSVNHGYYIHY</sequence>
<reference evidence="2 3" key="1">
    <citation type="journal article" date="2023" name="IMA Fungus">
        <title>Comparative genomic study of the Penicillium genus elucidates a diverse pangenome and 15 lateral gene transfer events.</title>
        <authorList>
            <person name="Petersen C."/>
            <person name="Sorensen T."/>
            <person name="Nielsen M.R."/>
            <person name="Sondergaard T.E."/>
            <person name="Sorensen J.L."/>
            <person name="Fitzpatrick D.A."/>
            <person name="Frisvad J.C."/>
            <person name="Nielsen K.L."/>
        </authorList>
    </citation>
    <scope>NUCLEOTIDE SEQUENCE [LARGE SCALE GENOMIC DNA]</scope>
    <source>
        <strain evidence="2 3">IBT 35679</strain>
    </source>
</reference>
<dbReference type="EMBL" id="JAQIZZ010000006">
    <property type="protein sequence ID" value="KAJ5538134.1"/>
    <property type="molecule type" value="Genomic_DNA"/>
</dbReference>